<dbReference type="GO" id="GO:0006508">
    <property type="term" value="P:proteolysis"/>
    <property type="evidence" value="ECO:0007669"/>
    <property type="project" value="UniProtKB-KW"/>
</dbReference>
<protein>
    <submittedName>
        <fullName evidence="5">Hydrogenase maturation protease</fullName>
    </submittedName>
</protein>
<dbReference type="InterPro" id="IPR000671">
    <property type="entry name" value="Peptidase_A31"/>
</dbReference>
<comment type="caution">
    <text evidence="5">The sequence shown here is derived from an EMBL/GenBank/DDBJ whole genome shotgun (WGS) entry which is preliminary data.</text>
</comment>
<comment type="similarity">
    <text evidence="1">Belongs to the peptidase A31 family.</text>
</comment>
<gene>
    <name evidence="5" type="ORF">SAMN04487964_12211</name>
</gene>
<keyword evidence="4" id="KW-0378">Hydrolase</keyword>
<dbReference type="Proteomes" id="UP001159257">
    <property type="component" value="Unassembled WGS sequence"/>
</dbReference>
<sequence>MSTHLHLIIGIGSPFGDDQVGWRVIDQLRQMGLPSAIQLLSLDRPGPELIEQMQGGASVTLIDAVISEQHPVGCCLELDPDQLAQLDTCSSHGFGLSNTLALAQQLDQLPTRLRIFGVSIRTPGMGDGVSEEINAAAHALAQQLAEEYQTAIGMGGVGCLGSSSSSSS</sequence>
<dbReference type="GO" id="GO:0008233">
    <property type="term" value="F:peptidase activity"/>
    <property type="evidence" value="ECO:0007669"/>
    <property type="project" value="UniProtKB-KW"/>
</dbReference>
<evidence type="ECO:0000256" key="3">
    <source>
        <dbReference type="ARBA" id="ARBA00022750"/>
    </source>
</evidence>
<proteinExistence type="inferred from homology"/>
<evidence type="ECO:0000256" key="4">
    <source>
        <dbReference type="ARBA" id="ARBA00022801"/>
    </source>
</evidence>
<dbReference type="RefSeq" id="WP_239041693.1">
    <property type="nucleotide sequence ID" value="NZ_BAAAEY010000019.1"/>
</dbReference>
<dbReference type="InterPro" id="IPR023430">
    <property type="entry name" value="Pept_HybD-like_dom_sf"/>
</dbReference>
<evidence type="ECO:0000313" key="5">
    <source>
        <dbReference type="EMBL" id="SMR78391.1"/>
    </source>
</evidence>
<evidence type="ECO:0000313" key="6">
    <source>
        <dbReference type="Proteomes" id="UP001159257"/>
    </source>
</evidence>
<accession>A0ABY1S421</accession>
<reference evidence="5 6" key="1">
    <citation type="submission" date="2017-05" db="EMBL/GenBank/DDBJ databases">
        <authorList>
            <person name="Varghese N."/>
            <person name="Submissions S."/>
        </authorList>
    </citation>
    <scope>NUCLEOTIDE SEQUENCE [LARGE SCALE GENOMIC DNA]</scope>
    <source>
        <strain evidence="5 6">CGMCC 1.7287</strain>
    </source>
</reference>
<keyword evidence="3" id="KW-0064">Aspartyl protease</keyword>
<organism evidence="5 6">
    <name type="scientific">Marinobacterium sediminicola</name>
    <dbReference type="NCBI Taxonomy" id="518898"/>
    <lineage>
        <taxon>Bacteria</taxon>
        <taxon>Pseudomonadati</taxon>
        <taxon>Pseudomonadota</taxon>
        <taxon>Gammaproteobacteria</taxon>
        <taxon>Oceanospirillales</taxon>
        <taxon>Oceanospirillaceae</taxon>
        <taxon>Marinobacterium</taxon>
    </lineage>
</organism>
<dbReference type="EMBL" id="FXWV01000022">
    <property type="protein sequence ID" value="SMR78391.1"/>
    <property type="molecule type" value="Genomic_DNA"/>
</dbReference>
<dbReference type="SUPFAM" id="SSF53163">
    <property type="entry name" value="HybD-like"/>
    <property type="match status" value="1"/>
</dbReference>
<dbReference type="Gene3D" id="3.40.50.1450">
    <property type="entry name" value="HybD-like"/>
    <property type="match status" value="1"/>
</dbReference>
<evidence type="ECO:0000256" key="1">
    <source>
        <dbReference type="ARBA" id="ARBA00006814"/>
    </source>
</evidence>
<keyword evidence="2 5" id="KW-0645">Protease</keyword>
<dbReference type="Pfam" id="PF01750">
    <property type="entry name" value="HycI"/>
    <property type="match status" value="1"/>
</dbReference>
<dbReference type="NCBIfam" id="TIGR00072">
    <property type="entry name" value="hydrog_prot"/>
    <property type="match status" value="1"/>
</dbReference>
<keyword evidence="6" id="KW-1185">Reference proteome</keyword>
<evidence type="ECO:0000256" key="2">
    <source>
        <dbReference type="ARBA" id="ARBA00022670"/>
    </source>
</evidence>
<name>A0ABY1S421_9GAMM</name>
<dbReference type="PANTHER" id="PTHR30302">
    <property type="entry name" value="HYDROGENASE 1 MATURATION PROTEASE"/>
    <property type="match status" value="1"/>
</dbReference>
<dbReference type="PANTHER" id="PTHR30302:SF1">
    <property type="entry name" value="HYDROGENASE 2 MATURATION PROTEASE"/>
    <property type="match status" value="1"/>
</dbReference>